<name>A0A381NHX0_9ZZZZ</name>
<dbReference type="InterPro" id="IPR011990">
    <property type="entry name" value="TPR-like_helical_dom_sf"/>
</dbReference>
<organism evidence="1">
    <name type="scientific">marine metagenome</name>
    <dbReference type="NCBI Taxonomy" id="408172"/>
    <lineage>
        <taxon>unclassified sequences</taxon>
        <taxon>metagenomes</taxon>
        <taxon>ecological metagenomes</taxon>
    </lineage>
</organism>
<reference evidence="1" key="1">
    <citation type="submission" date="2018-05" db="EMBL/GenBank/DDBJ databases">
        <authorList>
            <person name="Lanie J.A."/>
            <person name="Ng W.-L."/>
            <person name="Kazmierczak K.M."/>
            <person name="Andrzejewski T.M."/>
            <person name="Davidsen T.M."/>
            <person name="Wayne K.J."/>
            <person name="Tettelin H."/>
            <person name="Glass J.I."/>
            <person name="Rusch D."/>
            <person name="Podicherti R."/>
            <person name="Tsui H.-C.T."/>
            <person name="Winkler M.E."/>
        </authorList>
    </citation>
    <scope>NUCLEOTIDE SEQUENCE</scope>
</reference>
<dbReference type="Gene3D" id="1.25.40.10">
    <property type="entry name" value="Tetratricopeptide repeat domain"/>
    <property type="match status" value="1"/>
</dbReference>
<protein>
    <submittedName>
        <fullName evidence="1">Uncharacterized protein</fullName>
    </submittedName>
</protein>
<proteinExistence type="predicted"/>
<sequence>MRKYLIILPILSISFILGQDDEDLNMDDLWDTTVWEEIEEINEVEGEVEQVVTVAGVRGAEAEDEALHHLYYRKSMKGPNKMELQSALGKLMKTLARLEKKDMNHAKIPEVRHYMIQIYRKLGDEETAKAKEKELVAIAPDSKWAKAYSNK</sequence>
<dbReference type="AlphaFoldDB" id="A0A381NHX0"/>
<dbReference type="EMBL" id="UINC01000371">
    <property type="protein sequence ID" value="SUZ54155.1"/>
    <property type="molecule type" value="Genomic_DNA"/>
</dbReference>
<accession>A0A381NHX0</accession>
<evidence type="ECO:0000313" key="1">
    <source>
        <dbReference type="EMBL" id="SUZ54155.1"/>
    </source>
</evidence>
<gene>
    <name evidence="1" type="ORF">METZ01_LOCUS7009</name>
</gene>